<evidence type="ECO:0000259" key="1">
    <source>
        <dbReference type="Pfam" id="PF00535"/>
    </source>
</evidence>
<dbReference type="SUPFAM" id="SSF53448">
    <property type="entry name" value="Nucleotide-diphospho-sugar transferases"/>
    <property type="match status" value="1"/>
</dbReference>
<dbReference type="EMBL" id="WTFN01000017">
    <property type="protein sequence ID" value="MWK56179.1"/>
    <property type="molecule type" value="Genomic_DNA"/>
</dbReference>
<dbReference type="PANTHER" id="PTHR43685">
    <property type="entry name" value="GLYCOSYLTRANSFERASE"/>
    <property type="match status" value="1"/>
</dbReference>
<keyword evidence="2" id="KW-0808">Transferase</keyword>
<accession>A0A7X3KTT5</accession>
<dbReference type="InterPro" id="IPR029044">
    <property type="entry name" value="Nucleotide-diphossugar_trans"/>
</dbReference>
<gene>
    <name evidence="2" type="ORF">GO594_09345</name>
</gene>
<proteinExistence type="predicted"/>
<dbReference type="Pfam" id="PF00535">
    <property type="entry name" value="Glycos_transf_2"/>
    <property type="match status" value="1"/>
</dbReference>
<evidence type="ECO:0000313" key="2">
    <source>
        <dbReference type="EMBL" id="MWK56179.1"/>
    </source>
</evidence>
<reference evidence="2 3" key="1">
    <citation type="submission" date="2019-12" db="EMBL/GenBank/DDBJ databases">
        <title>Draft genome sequence of Pseudomonas otitidis recovered from a chicken carcass.</title>
        <authorList>
            <person name="Vieira T.R."/>
            <person name="Oliviera E.F.C."/>
            <person name="Silva N.M.V."/>
            <person name="Sambrano G.E."/>
            <person name="Cibulski S.P."/>
            <person name="Cardoso M.R.I."/>
        </authorList>
    </citation>
    <scope>NUCLEOTIDE SEQUENCE [LARGE SCALE GENOMIC DNA]</scope>
    <source>
        <strain evidence="2 3">25_K</strain>
    </source>
</reference>
<name>A0A7X3KTT5_9GAMM</name>
<dbReference type="Gene3D" id="3.90.550.10">
    <property type="entry name" value="Spore Coat Polysaccharide Biosynthesis Protein SpsA, Chain A"/>
    <property type="match status" value="1"/>
</dbReference>
<organism evidence="2 3">
    <name type="scientific">Metapseudomonas otitidis</name>
    <dbReference type="NCBI Taxonomy" id="319939"/>
    <lineage>
        <taxon>Bacteria</taxon>
        <taxon>Pseudomonadati</taxon>
        <taxon>Pseudomonadota</taxon>
        <taxon>Gammaproteobacteria</taxon>
        <taxon>Pseudomonadales</taxon>
        <taxon>Pseudomonadaceae</taxon>
        <taxon>Metapseudomonas</taxon>
    </lineage>
</organism>
<protein>
    <submittedName>
        <fullName evidence="2">Glycosyltransferase</fullName>
    </submittedName>
</protein>
<dbReference type="Proteomes" id="UP000461288">
    <property type="component" value="Unassembled WGS sequence"/>
</dbReference>
<dbReference type="PANTHER" id="PTHR43685:SF2">
    <property type="entry name" value="GLYCOSYLTRANSFERASE 2-LIKE DOMAIN-CONTAINING PROTEIN"/>
    <property type="match status" value="1"/>
</dbReference>
<comment type="caution">
    <text evidence="2">The sequence shown here is derived from an EMBL/GenBank/DDBJ whole genome shotgun (WGS) entry which is preliminary data.</text>
</comment>
<dbReference type="AlphaFoldDB" id="A0A7X3KTT5"/>
<dbReference type="InterPro" id="IPR050834">
    <property type="entry name" value="Glycosyltransf_2"/>
</dbReference>
<dbReference type="GO" id="GO:0016740">
    <property type="term" value="F:transferase activity"/>
    <property type="evidence" value="ECO:0007669"/>
    <property type="project" value="UniProtKB-KW"/>
</dbReference>
<dbReference type="InterPro" id="IPR001173">
    <property type="entry name" value="Glyco_trans_2-like"/>
</dbReference>
<feature type="domain" description="Glycosyltransferase 2-like" evidence="1">
    <location>
        <begin position="21"/>
        <end position="141"/>
    </location>
</feature>
<evidence type="ECO:0000313" key="3">
    <source>
        <dbReference type="Proteomes" id="UP000461288"/>
    </source>
</evidence>
<sequence>MEPTQAGVLDESASPCPRFAILLAAYNGMRWLPEQLDSILSQVGVDVTVYVSTDKSNDGTHTWVCDMADTDPRVVPLIYGEVFGGAAKNFFRLLRDVDFERFDYIAFADQDDIWIPDKLDRAHRHIVSRGCDGYSSNVMAFWSDGHRTLVNKSQAQVKWDYHFEAAGPGCTYVMTAALAAALKHCVINHRRRVDEVALHDWFCYAFARARGYRWYIDATPSLLYRQHENNQFGVNSGFKAFQSRVNQVFNGWWLAQVRLISSILETKDLILISRLDKSYRMALFGLSLCAWQCRRRLRDKLFFALICWALMFKGPGND</sequence>